<feature type="region of interest" description="Disordered" evidence="1">
    <location>
        <begin position="162"/>
        <end position="188"/>
    </location>
</feature>
<organism evidence="2 3">
    <name type="scientific">Skeletonema marinoi</name>
    <dbReference type="NCBI Taxonomy" id="267567"/>
    <lineage>
        <taxon>Eukaryota</taxon>
        <taxon>Sar</taxon>
        <taxon>Stramenopiles</taxon>
        <taxon>Ochrophyta</taxon>
        <taxon>Bacillariophyta</taxon>
        <taxon>Coscinodiscophyceae</taxon>
        <taxon>Thalassiosirophycidae</taxon>
        <taxon>Thalassiosirales</taxon>
        <taxon>Skeletonemataceae</taxon>
        <taxon>Skeletonema</taxon>
        <taxon>Skeletonema marinoi-dohrnii complex</taxon>
    </lineage>
</organism>
<reference evidence="2" key="1">
    <citation type="submission" date="2023-06" db="EMBL/GenBank/DDBJ databases">
        <title>Survivors Of The Sea: Transcriptome response of Skeletonema marinoi to long-term dormancy.</title>
        <authorList>
            <person name="Pinder M.I.M."/>
            <person name="Kourtchenko O."/>
            <person name="Robertson E.K."/>
            <person name="Larsson T."/>
            <person name="Maumus F."/>
            <person name="Osuna-Cruz C.M."/>
            <person name="Vancaester E."/>
            <person name="Stenow R."/>
            <person name="Vandepoele K."/>
            <person name="Ploug H."/>
            <person name="Bruchert V."/>
            <person name="Godhe A."/>
            <person name="Topel M."/>
        </authorList>
    </citation>
    <scope>NUCLEOTIDE SEQUENCE</scope>
    <source>
        <strain evidence="2">R05AC</strain>
    </source>
</reference>
<name>A0AAD9DA08_9STRA</name>
<dbReference type="AlphaFoldDB" id="A0AAD9DA08"/>
<accession>A0AAD9DA08</accession>
<evidence type="ECO:0000256" key="1">
    <source>
        <dbReference type="SAM" id="MobiDB-lite"/>
    </source>
</evidence>
<feature type="region of interest" description="Disordered" evidence="1">
    <location>
        <begin position="267"/>
        <end position="288"/>
    </location>
</feature>
<dbReference type="EMBL" id="JATAAI010000017">
    <property type="protein sequence ID" value="KAK1739706.1"/>
    <property type="molecule type" value="Genomic_DNA"/>
</dbReference>
<feature type="region of interest" description="Disordered" evidence="1">
    <location>
        <begin position="1"/>
        <end position="47"/>
    </location>
</feature>
<comment type="caution">
    <text evidence="2">The sequence shown here is derived from an EMBL/GenBank/DDBJ whole genome shotgun (WGS) entry which is preliminary data.</text>
</comment>
<sequence length="374" mass="41237">MGGLRPSRKSTQPRLQEANDADAENVEHCSSSETPSSSTVVESTTTETLQRDAWTARGKLLLQFHDAISRAINSPEMKQKCSEVASYMSTKEEPEESSPVNHEYDAEATLIVQNKHKRDNDVRDKAVAVGFCTFALLRGVPIVRNVVARRMASASRYKFEAASSQQQRNVSRTTMQKSTQQPASGSPSRLRKFLRLTLDVTISAAMTVLSGTFLFTPRPSAYIEDMSKLPLVEGKSVYAEVVCPPLLNEYKRTMEQYGGRWPVMTRGVEGSSSSSSSSSPAATVATTANSPTLTQEDVSLNIIRKFAENCSKRIKYERAILEEQNALDEQKQKKLGTVLIPRPVPEDVKVNIDEDVFFLVDDDAAKDGSACIEG</sequence>
<evidence type="ECO:0000313" key="3">
    <source>
        <dbReference type="Proteomes" id="UP001224775"/>
    </source>
</evidence>
<feature type="compositionally biased region" description="Polar residues" evidence="1">
    <location>
        <begin position="162"/>
        <end position="187"/>
    </location>
</feature>
<feature type="compositionally biased region" description="Low complexity" evidence="1">
    <location>
        <begin position="31"/>
        <end position="47"/>
    </location>
</feature>
<evidence type="ECO:0000313" key="2">
    <source>
        <dbReference type="EMBL" id="KAK1739706.1"/>
    </source>
</evidence>
<dbReference type="Proteomes" id="UP001224775">
    <property type="component" value="Unassembled WGS sequence"/>
</dbReference>
<keyword evidence="3" id="KW-1185">Reference proteome</keyword>
<gene>
    <name evidence="2" type="ORF">QTG54_009465</name>
</gene>
<proteinExistence type="predicted"/>
<protein>
    <submittedName>
        <fullName evidence="2">Uncharacterized protein</fullName>
    </submittedName>
</protein>